<sequence length="178" mass="18480">MLPGVYAKSSSVDGHSRGNAGLLRGFSGFRGPVCVSILNSERKADPELYVPPAGRDAPGQEFRAVETRPCSGWTGLVDWGVPTAGTETQHRAAWTHVCSEMSLVSESDHSHACTQPALCCSDGLGHDHKAAESLTPQGSGGWMSKAEEQAGPGPGESSPTDSTLTLGPGSARLSLEGH</sequence>
<protein>
    <submittedName>
        <fullName evidence="1">Uncharacterized protein</fullName>
    </submittedName>
</protein>
<reference evidence="1" key="1">
    <citation type="submission" date="2023-05" db="EMBL/GenBank/DDBJ databases">
        <authorList>
            <consortium name="ELIXIR-Norway"/>
        </authorList>
    </citation>
    <scope>NUCLEOTIDE SEQUENCE</scope>
</reference>
<dbReference type="EMBL" id="OX596099">
    <property type="protein sequence ID" value="CAI9695921.1"/>
    <property type="molecule type" value="Genomic_DNA"/>
</dbReference>
<name>A0ACB0E619_RANTA</name>
<dbReference type="Proteomes" id="UP001162501">
    <property type="component" value="Chromosome 15"/>
</dbReference>
<gene>
    <name evidence="1" type="ORF">MRATA1EN3_LOCUS7134</name>
</gene>
<accession>A0ACB0E619</accession>
<evidence type="ECO:0000313" key="2">
    <source>
        <dbReference type="Proteomes" id="UP001162501"/>
    </source>
</evidence>
<evidence type="ECO:0000313" key="1">
    <source>
        <dbReference type="EMBL" id="CAI9695921.1"/>
    </source>
</evidence>
<proteinExistence type="predicted"/>
<organism evidence="1 2">
    <name type="scientific">Rangifer tarandus platyrhynchus</name>
    <name type="common">Svalbard reindeer</name>
    <dbReference type="NCBI Taxonomy" id="3082113"/>
    <lineage>
        <taxon>Eukaryota</taxon>
        <taxon>Metazoa</taxon>
        <taxon>Chordata</taxon>
        <taxon>Craniata</taxon>
        <taxon>Vertebrata</taxon>
        <taxon>Euteleostomi</taxon>
        <taxon>Mammalia</taxon>
        <taxon>Eutheria</taxon>
        <taxon>Laurasiatheria</taxon>
        <taxon>Artiodactyla</taxon>
        <taxon>Ruminantia</taxon>
        <taxon>Pecora</taxon>
        <taxon>Cervidae</taxon>
        <taxon>Odocoileinae</taxon>
        <taxon>Rangifer</taxon>
    </lineage>
</organism>